<reference evidence="8 9" key="1">
    <citation type="submission" date="2017-03" db="EMBL/GenBank/DDBJ databases">
        <title>Genome of the blue death feigning beetle - Asbolus verrucosus.</title>
        <authorList>
            <person name="Rider S.D."/>
        </authorList>
    </citation>
    <scope>NUCLEOTIDE SEQUENCE [LARGE SCALE GENOMIC DNA]</scope>
    <source>
        <strain evidence="8">Butters</strain>
        <tissue evidence="8">Head and leg muscle</tissue>
    </source>
</reference>
<name>A0A482WCW7_ASBVE</name>
<dbReference type="STRING" id="1661398.A0A482WCW7"/>
<comment type="subcellular location">
    <subcellularLocation>
        <location evidence="1">Membrane</location>
        <topology evidence="1">Multi-pass membrane protein</topology>
    </subcellularLocation>
</comment>
<protein>
    <submittedName>
        <fullName evidence="8">Bumetanide-sensitive sodium-(Potassium)-chloride cotransporter</fullName>
    </submittedName>
</protein>
<keyword evidence="2 5" id="KW-0812">Transmembrane</keyword>
<feature type="transmembrane region" description="Helical" evidence="5">
    <location>
        <begin position="25"/>
        <end position="53"/>
    </location>
</feature>
<dbReference type="Pfam" id="PF00324">
    <property type="entry name" value="AA_permease"/>
    <property type="match status" value="1"/>
</dbReference>
<dbReference type="GO" id="GO:1990573">
    <property type="term" value="P:potassium ion import across plasma membrane"/>
    <property type="evidence" value="ECO:0007669"/>
    <property type="project" value="TreeGrafter"/>
</dbReference>
<organism evidence="8 9">
    <name type="scientific">Asbolus verrucosus</name>
    <name type="common">Desert ironclad beetle</name>
    <dbReference type="NCBI Taxonomy" id="1661398"/>
    <lineage>
        <taxon>Eukaryota</taxon>
        <taxon>Metazoa</taxon>
        <taxon>Ecdysozoa</taxon>
        <taxon>Arthropoda</taxon>
        <taxon>Hexapoda</taxon>
        <taxon>Insecta</taxon>
        <taxon>Pterygota</taxon>
        <taxon>Neoptera</taxon>
        <taxon>Endopterygota</taxon>
        <taxon>Coleoptera</taxon>
        <taxon>Polyphaga</taxon>
        <taxon>Cucujiformia</taxon>
        <taxon>Tenebrionidae</taxon>
        <taxon>Pimeliinae</taxon>
        <taxon>Asbolus</taxon>
    </lineage>
</organism>
<dbReference type="AlphaFoldDB" id="A0A482WCW7"/>
<dbReference type="Gene3D" id="1.20.1740.10">
    <property type="entry name" value="Amino acid/polyamine transporter I"/>
    <property type="match status" value="1"/>
</dbReference>
<evidence type="ECO:0000256" key="2">
    <source>
        <dbReference type="ARBA" id="ARBA00022692"/>
    </source>
</evidence>
<dbReference type="PANTHER" id="PTHR11827:SF48">
    <property type="entry name" value="GH09711P"/>
    <property type="match status" value="1"/>
</dbReference>
<dbReference type="Proteomes" id="UP000292052">
    <property type="component" value="Unassembled WGS sequence"/>
</dbReference>
<gene>
    <name evidence="8" type="ORF">BDFB_004539</name>
</gene>
<evidence type="ECO:0000259" key="7">
    <source>
        <dbReference type="Pfam" id="PF03522"/>
    </source>
</evidence>
<dbReference type="FunFam" id="1.20.1740.10:FF:000174">
    <property type="entry name" value="Bumetanide-sensitive sodium-(Potassium)-chloride cotransporter-like Protein"/>
    <property type="match status" value="1"/>
</dbReference>
<evidence type="ECO:0000256" key="1">
    <source>
        <dbReference type="ARBA" id="ARBA00004141"/>
    </source>
</evidence>
<feature type="transmembrane region" description="Helical" evidence="5">
    <location>
        <begin position="189"/>
        <end position="213"/>
    </location>
</feature>
<feature type="transmembrane region" description="Helical" evidence="5">
    <location>
        <begin position="73"/>
        <end position="92"/>
    </location>
</feature>
<evidence type="ECO:0000256" key="4">
    <source>
        <dbReference type="ARBA" id="ARBA00023136"/>
    </source>
</evidence>
<evidence type="ECO:0000256" key="3">
    <source>
        <dbReference type="ARBA" id="ARBA00022989"/>
    </source>
</evidence>
<feature type="domain" description="SLC12A transporter C-terminal" evidence="7">
    <location>
        <begin position="454"/>
        <end position="868"/>
    </location>
</feature>
<keyword evidence="9" id="KW-1185">Reference proteome</keyword>
<feature type="transmembrane region" description="Helical" evidence="5">
    <location>
        <begin position="308"/>
        <end position="328"/>
    </location>
</feature>
<keyword evidence="3 5" id="KW-1133">Transmembrane helix</keyword>
<dbReference type="GO" id="GO:0055075">
    <property type="term" value="P:potassium ion homeostasis"/>
    <property type="evidence" value="ECO:0007669"/>
    <property type="project" value="TreeGrafter"/>
</dbReference>
<dbReference type="Pfam" id="PF03522">
    <property type="entry name" value="SLC12"/>
    <property type="match status" value="1"/>
</dbReference>
<dbReference type="GO" id="GO:0006884">
    <property type="term" value="P:cell volume homeostasis"/>
    <property type="evidence" value="ECO:0007669"/>
    <property type="project" value="TreeGrafter"/>
</dbReference>
<dbReference type="InterPro" id="IPR004841">
    <property type="entry name" value="AA-permease/SLC12A_dom"/>
</dbReference>
<dbReference type="PANTHER" id="PTHR11827">
    <property type="entry name" value="SOLUTE CARRIER FAMILY 12, CATION COTRANSPORTERS"/>
    <property type="match status" value="1"/>
</dbReference>
<comment type="caution">
    <text evidence="8">The sequence shown here is derived from an EMBL/GenBank/DDBJ whole genome shotgun (WGS) entry which is preliminary data.</text>
</comment>
<feature type="transmembrane region" description="Helical" evidence="5">
    <location>
        <begin position="99"/>
        <end position="117"/>
    </location>
</feature>
<dbReference type="GO" id="GO:0016020">
    <property type="term" value="C:membrane"/>
    <property type="evidence" value="ECO:0007669"/>
    <property type="project" value="UniProtKB-SubCell"/>
</dbReference>
<feature type="non-terminal residue" evidence="8">
    <location>
        <position position="1"/>
    </location>
</feature>
<dbReference type="NCBIfam" id="TIGR00930">
    <property type="entry name" value="2a30"/>
    <property type="match status" value="1"/>
</dbReference>
<feature type="transmembrane region" description="Helical" evidence="5">
    <location>
        <begin position="364"/>
        <end position="383"/>
    </location>
</feature>
<evidence type="ECO:0000313" key="8">
    <source>
        <dbReference type="EMBL" id="RZC42479.1"/>
    </source>
</evidence>
<dbReference type="OrthoDB" id="2020542at2759"/>
<accession>A0A482WCW7</accession>
<feature type="transmembrane region" description="Helical" evidence="5">
    <location>
        <begin position="251"/>
        <end position="273"/>
    </location>
</feature>
<dbReference type="GO" id="GO:0055078">
    <property type="term" value="P:sodium ion homeostasis"/>
    <property type="evidence" value="ECO:0007669"/>
    <property type="project" value="TreeGrafter"/>
</dbReference>
<feature type="domain" description="Amino acid permease/ SLC12A" evidence="6">
    <location>
        <begin position="8"/>
        <end position="445"/>
    </location>
</feature>
<dbReference type="EMBL" id="QDEB01007793">
    <property type="protein sequence ID" value="RZC42479.1"/>
    <property type="molecule type" value="Genomic_DNA"/>
</dbReference>
<proteinExistence type="predicted"/>
<dbReference type="InterPro" id="IPR018491">
    <property type="entry name" value="SLC12_C"/>
</dbReference>
<dbReference type="InterPro" id="IPR004842">
    <property type="entry name" value="SLC12A_fam"/>
</dbReference>
<dbReference type="GO" id="GO:0055064">
    <property type="term" value="P:chloride ion homeostasis"/>
    <property type="evidence" value="ECO:0007669"/>
    <property type="project" value="TreeGrafter"/>
</dbReference>
<evidence type="ECO:0000256" key="5">
    <source>
        <dbReference type="SAM" id="Phobius"/>
    </source>
</evidence>
<dbReference type="GO" id="GO:0008511">
    <property type="term" value="F:sodium:potassium:chloride symporter activity"/>
    <property type="evidence" value="ECO:0007669"/>
    <property type="project" value="TreeGrafter"/>
</dbReference>
<evidence type="ECO:0000259" key="6">
    <source>
        <dbReference type="Pfam" id="PF00324"/>
    </source>
</evidence>
<evidence type="ECO:0000313" key="9">
    <source>
        <dbReference type="Proteomes" id="UP000292052"/>
    </source>
</evidence>
<feature type="non-terminal residue" evidence="8">
    <location>
        <position position="868"/>
    </location>
</feature>
<feature type="transmembrane region" description="Helical" evidence="5">
    <location>
        <begin position="155"/>
        <end position="177"/>
    </location>
</feature>
<sequence length="868" mass="96471">IRLRSYKFFSGGIYYIISRSLGPEFGASVGIVFAFANAVSASMNTIGFCNSLSDLLSTYDLKIIDGGINDARVVGLVAIFVMILICAVGMEWESKAQNFLIVAIAAAMVDFLVGAIIGPRSDEQQAKGVTGFNATTFENNWGPEFRYSEGMDYDFFQVFAIFFPSVTGIQAGANISGDLKDPASAIPKGTFLALVLSMTSYAVFVLFAGAAAIRDASGNVADLAFRNLTDCAPDCSSGLFNNYQMMEIISAWGPLIYVGCWAATLSTALTNLLSVPRLIQALGIDRIYPGLIFFSKGYGKAGEPYRGYVLTFLVSAAFLLIGELNAIAPLISNFYLASYALINFCTFHAALIKPLGWRPTFKYYNTWLSLAGFIICVVIMFLINWKSSLITFSVILALYLLVVYRKPDVNWGSSTQAQTYKTALTTAHRLINIGEHVKNYKPQILALCGSPSSRPALVDFANMITKNNSLLVVGDITEARLQHRVRSARIKNVYSWLRINKIKGFYTILDNTQFENGAKALLQTAGIGKLSPNVIMMGYKNDWRTCNKNELLGYFNVLHAAFDHRVAVTILRLKDGLDYSKLMGDEFQNSPTDVTLTHPSSGADLRSLPTGSMMHADSNLSLADLGKQETVTPRNTINGVKNGHSLLNSMFNKKHARITDSTTTRDVHHIPNFAMENMTLFRNKQNKGNIDVWWLYDDGGLTMLLPYIISTRQNWANCKLRVFALSTNKNEIEEEEKSMAFLLSKFRLQYSSLKIVSISDKPQDSTIKFFNDMLNDFRTSEEVDESECKVSEAEIAALQDKTYRQLRLRELLLENSSDANLIVMSLPMPRKGKLSAPLYMAWLEALTRDLPPYLLVRGNQQSVLTFYS</sequence>
<keyword evidence="4 5" id="KW-0472">Membrane</keyword>
<feature type="transmembrane region" description="Helical" evidence="5">
    <location>
        <begin position="334"/>
        <end position="352"/>
    </location>
</feature>